<dbReference type="RefSeq" id="WP_152200182.1">
    <property type="nucleotide sequence ID" value="NZ_VUKF01000003.1"/>
</dbReference>
<dbReference type="AlphaFoldDB" id="A0A7J5UTW9"/>
<dbReference type="InterPro" id="IPR036291">
    <property type="entry name" value="NAD(P)-bd_dom_sf"/>
</dbReference>
<dbReference type="InterPro" id="IPR002347">
    <property type="entry name" value="SDR_fam"/>
</dbReference>
<organism evidence="3 4">
    <name type="scientific">Georgenia thermotolerans</name>
    <dbReference type="NCBI Taxonomy" id="527326"/>
    <lineage>
        <taxon>Bacteria</taxon>
        <taxon>Bacillati</taxon>
        <taxon>Actinomycetota</taxon>
        <taxon>Actinomycetes</taxon>
        <taxon>Micrococcales</taxon>
        <taxon>Bogoriellaceae</taxon>
        <taxon>Georgenia</taxon>
    </lineage>
</organism>
<evidence type="ECO:0000256" key="1">
    <source>
        <dbReference type="ARBA" id="ARBA00006484"/>
    </source>
</evidence>
<name>A0A7J5UTW9_9MICO</name>
<dbReference type="Pfam" id="PF13561">
    <property type="entry name" value="adh_short_C2"/>
    <property type="match status" value="1"/>
</dbReference>
<dbReference type="SUPFAM" id="SSF51735">
    <property type="entry name" value="NAD(P)-binding Rossmann-fold domains"/>
    <property type="match status" value="1"/>
</dbReference>
<keyword evidence="2" id="KW-0560">Oxidoreductase</keyword>
<dbReference type="PANTHER" id="PTHR43008:SF4">
    <property type="entry name" value="CHAIN DEHYDROGENASE, PUTATIVE (AFU_ORTHOLOGUE AFUA_4G08710)-RELATED"/>
    <property type="match status" value="1"/>
</dbReference>
<dbReference type="OrthoDB" id="9803333at2"/>
<reference evidence="3 4" key="1">
    <citation type="submission" date="2019-10" db="EMBL/GenBank/DDBJ databases">
        <title>Georgenia wutianyii sp. nov. and Georgenia yuyongxinii sp. nov. isolated from plateau pika (Ochotona curzoniae) in the Qinghai-Tibet plateau of China.</title>
        <authorList>
            <person name="Tian Z."/>
        </authorList>
    </citation>
    <scope>NUCLEOTIDE SEQUENCE [LARGE SCALE GENOMIC DNA]</scope>
    <source>
        <strain evidence="3 4">DSM 21501</strain>
    </source>
</reference>
<comment type="similarity">
    <text evidence="1">Belongs to the short-chain dehydrogenases/reductases (SDR) family.</text>
</comment>
<keyword evidence="4" id="KW-1185">Reference proteome</keyword>
<dbReference type="Proteomes" id="UP000451860">
    <property type="component" value="Unassembled WGS sequence"/>
</dbReference>
<dbReference type="PROSITE" id="PS00061">
    <property type="entry name" value="ADH_SHORT"/>
    <property type="match status" value="1"/>
</dbReference>
<protein>
    <submittedName>
        <fullName evidence="3">SDR family oxidoreductase</fullName>
    </submittedName>
</protein>
<evidence type="ECO:0000313" key="4">
    <source>
        <dbReference type="Proteomes" id="UP000451860"/>
    </source>
</evidence>
<sequence>MQLLDDHVVLVTGGGSGLGLGVGRQCLAEGAQVAILEIAQDKVDQLRAEFGDDVLVLQGDVRRVADLEATRDAVVERFGRLNALIGCQGIFDGNIPLRETPLDRIAALFDEVFHVNVKGYVLSAKVFVDLLEENDGAIVLTSSTAAYAADGGGLFYSASKGAVRSVVNQLAFEFAPRVRVNGVAPSGIANSQLQGPAALGLETSKQSDIPKEDFLSQFRQLMPLQHLPTPEEYGWLYAFLASRRNTLVTGQTIVADQGLFNRAVLSSGSKAGGIPVGAGASE</sequence>
<dbReference type="GO" id="GO:0050664">
    <property type="term" value="F:oxidoreductase activity, acting on NAD(P)H, oxygen as acceptor"/>
    <property type="evidence" value="ECO:0007669"/>
    <property type="project" value="TreeGrafter"/>
</dbReference>
<accession>A0A7J5UTW9</accession>
<comment type="caution">
    <text evidence="3">The sequence shown here is derived from an EMBL/GenBank/DDBJ whole genome shotgun (WGS) entry which is preliminary data.</text>
</comment>
<dbReference type="PANTHER" id="PTHR43008">
    <property type="entry name" value="BENZIL REDUCTASE"/>
    <property type="match status" value="1"/>
</dbReference>
<gene>
    <name evidence="3" type="ORF">GB883_02130</name>
</gene>
<dbReference type="Gene3D" id="3.40.50.720">
    <property type="entry name" value="NAD(P)-binding Rossmann-like Domain"/>
    <property type="match status" value="1"/>
</dbReference>
<evidence type="ECO:0000256" key="2">
    <source>
        <dbReference type="ARBA" id="ARBA00023002"/>
    </source>
</evidence>
<dbReference type="EMBL" id="WHJE01000005">
    <property type="protein sequence ID" value="KAE8765731.1"/>
    <property type="molecule type" value="Genomic_DNA"/>
</dbReference>
<evidence type="ECO:0000313" key="3">
    <source>
        <dbReference type="EMBL" id="KAE8765731.1"/>
    </source>
</evidence>
<proteinExistence type="inferred from homology"/>
<dbReference type="PRINTS" id="PR00081">
    <property type="entry name" value="GDHRDH"/>
</dbReference>
<dbReference type="InterPro" id="IPR020904">
    <property type="entry name" value="Sc_DH/Rdtase_CS"/>
</dbReference>